<gene>
    <name evidence="2" type="ORF">DCAF_LOCUS11392</name>
</gene>
<dbReference type="AlphaFoldDB" id="A0AAV1RMC7"/>
<dbReference type="CDD" id="cd05162">
    <property type="entry name" value="PWWP"/>
    <property type="match status" value="1"/>
</dbReference>
<dbReference type="Proteomes" id="UP001314170">
    <property type="component" value="Unassembled WGS sequence"/>
</dbReference>
<sequence>MRFQRGDIVWARVIYPKTWYPGLVSTTNTLGISVAFFNIIKPRYFLESEVCSFKENFDSLVKKIKCSIGQVLLDHVLKLIARRSVSSLRCPCLLESENVRRTNENGDVGSLFCANSVVGFVRGLGVCPFVEDSDFVCAVSWVSQAQMFRRFLVTQHQLLLNEEAIKKTQNVDDCVCLSASGNATHSVARKPVASELEPETLQEDQLHSGLLTQTKQTKPQSFDEMLVNLHCLALDASFVRRGCLNAVKQICLTFGNLSYQYTSNLELKNCYHISSDNQFSYPECVGSQPSFVVDEKAVRENLGPFMPYVASPMNFTGLKRRNDLPADTGFSFKLLKTMPLFSISKADAYLQKRKPECSFHMNDILIPSPAFLDFPSRFCNTEPFLSSTGADAHLQRSRTGFEAGEEIQDCHSMHLIQNMLNIYLAKDASHCNTTPELSMFQENKDNVDILNDNGTCLPSAEMQGPGGITSILKDGETLKSVDYDANEKIADGIQSEDKMDDCKLVLQLSTAEPVINCVMENGCDDDKMANACAETRNFLLSDMNTHQLPMTLSNDDAATSGASMKPTNSGDVMSVETSGGITMISSVGDSSMDTKELYQSDPSDLTSKPQVARRSAVGNLDNSKTCLDYDKIGNGSVVTSNCLSSEPSIHQILMTPSNSDNATFVETSIRGSMISSYEDSCMNNESNLPGTSVQPLKSKVSQQSAVCSFACSNSLHMKFPKGFNLPSETDLIRKFSRFGRVDPLKTKVFQRMGSAQVVFFDELDAVAAYQCAKRKKNIFREETVLYWLGRFERKSRGSNFLSRMSSSNLKSSLKKSTRRGKDLKECTRRVRFTIET</sequence>
<evidence type="ECO:0000313" key="2">
    <source>
        <dbReference type="EMBL" id="CAK7336384.1"/>
    </source>
</evidence>
<dbReference type="InterPro" id="IPR052657">
    <property type="entry name" value="PDP_family_Arabidopsis"/>
</dbReference>
<organism evidence="2 3">
    <name type="scientific">Dovyalis caffra</name>
    <dbReference type="NCBI Taxonomy" id="77055"/>
    <lineage>
        <taxon>Eukaryota</taxon>
        <taxon>Viridiplantae</taxon>
        <taxon>Streptophyta</taxon>
        <taxon>Embryophyta</taxon>
        <taxon>Tracheophyta</taxon>
        <taxon>Spermatophyta</taxon>
        <taxon>Magnoliopsida</taxon>
        <taxon>eudicotyledons</taxon>
        <taxon>Gunneridae</taxon>
        <taxon>Pentapetalae</taxon>
        <taxon>rosids</taxon>
        <taxon>fabids</taxon>
        <taxon>Malpighiales</taxon>
        <taxon>Salicaceae</taxon>
        <taxon>Flacourtieae</taxon>
        <taxon>Dovyalis</taxon>
    </lineage>
</organism>
<dbReference type="EMBL" id="CAWUPB010000994">
    <property type="protein sequence ID" value="CAK7336384.1"/>
    <property type="molecule type" value="Genomic_DNA"/>
</dbReference>
<accession>A0AAV1RMC7</accession>
<evidence type="ECO:0008006" key="4">
    <source>
        <dbReference type="Google" id="ProtNLM"/>
    </source>
</evidence>
<feature type="compositionally biased region" description="Polar residues" evidence="1">
    <location>
        <begin position="600"/>
        <end position="609"/>
    </location>
</feature>
<dbReference type="PANTHER" id="PTHR10688">
    <property type="entry name" value="PWWP DOMAIN-CONTAINING PROTEIN"/>
    <property type="match status" value="1"/>
</dbReference>
<reference evidence="2 3" key="1">
    <citation type="submission" date="2024-01" db="EMBL/GenBank/DDBJ databases">
        <authorList>
            <person name="Waweru B."/>
        </authorList>
    </citation>
    <scope>NUCLEOTIDE SEQUENCE [LARGE SCALE GENOMIC DNA]</scope>
</reference>
<feature type="region of interest" description="Disordered" evidence="1">
    <location>
        <begin position="591"/>
        <end position="616"/>
    </location>
</feature>
<protein>
    <recommendedName>
        <fullName evidence="4">RRM domain-containing protein</fullName>
    </recommendedName>
</protein>
<evidence type="ECO:0000313" key="3">
    <source>
        <dbReference type="Proteomes" id="UP001314170"/>
    </source>
</evidence>
<dbReference type="PANTHER" id="PTHR10688:SF2">
    <property type="entry name" value="PWWP DOMAIN-CONTAINING PROTEIN"/>
    <property type="match status" value="1"/>
</dbReference>
<comment type="caution">
    <text evidence="2">The sequence shown here is derived from an EMBL/GenBank/DDBJ whole genome shotgun (WGS) entry which is preliminary data.</text>
</comment>
<keyword evidence="3" id="KW-1185">Reference proteome</keyword>
<proteinExistence type="predicted"/>
<evidence type="ECO:0000256" key="1">
    <source>
        <dbReference type="SAM" id="MobiDB-lite"/>
    </source>
</evidence>
<name>A0AAV1RMC7_9ROSI</name>